<name>A0A0R3LPC8_9BRAD</name>
<comment type="caution">
    <text evidence="2">The sequence shown here is derived from an EMBL/GenBank/DDBJ whole genome shotgun (WGS) entry which is preliminary data.</text>
</comment>
<dbReference type="EMBL" id="LLXZ01000070">
    <property type="protein sequence ID" value="KRR09692.1"/>
    <property type="molecule type" value="Genomic_DNA"/>
</dbReference>
<proteinExistence type="predicted"/>
<evidence type="ECO:0000313" key="3">
    <source>
        <dbReference type="Proteomes" id="UP000050863"/>
    </source>
</evidence>
<keyword evidence="3" id="KW-1185">Reference proteome</keyword>
<evidence type="ECO:0000256" key="1">
    <source>
        <dbReference type="SAM" id="Phobius"/>
    </source>
</evidence>
<accession>A0A0R3LPC8</accession>
<protein>
    <submittedName>
        <fullName evidence="2">Uncharacterized protein</fullName>
    </submittedName>
</protein>
<dbReference type="Proteomes" id="UP000050863">
    <property type="component" value="Unassembled WGS sequence"/>
</dbReference>
<reference evidence="2 3" key="1">
    <citation type="submission" date="2014-03" db="EMBL/GenBank/DDBJ databases">
        <title>Bradyrhizobium valentinum sp. nov., isolated from effective nodules of Lupinus mariae-josephae, a lupine endemic of basic-lime soils in Eastern Spain.</title>
        <authorList>
            <person name="Duran D."/>
            <person name="Rey L."/>
            <person name="Navarro A."/>
            <person name="Busquets A."/>
            <person name="Imperial J."/>
            <person name="Ruiz-Argueso T."/>
        </authorList>
    </citation>
    <scope>NUCLEOTIDE SEQUENCE [LARGE SCALE GENOMIC DNA]</scope>
    <source>
        <strain evidence="2 3">PAC68</strain>
    </source>
</reference>
<organism evidence="2 3">
    <name type="scientific">Bradyrhizobium jicamae</name>
    <dbReference type="NCBI Taxonomy" id="280332"/>
    <lineage>
        <taxon>Bacteria</taxon>
        <taxon>Pseudomonadati</taxon>
        <taxon>Pseudomonadota</taxon>
        <taxon>Alphaproteobacteria</taxon>
        <taxon>Hyphomicrobiales</taxon>
        <taxon>Nitrobacteraceae</taxon>
        <taxon>Bradyrhizobium</taxon>
    </lineage>
</organism>
<keyword evidence="1" id="KW-0472">Membrane</keyword>
<sequence>MTKMAAAQPSAAMHSSGNCQEAKFRIVMITVFSIFFADIVVFAIQSVIYSECRGAKSASGPRQAQAMGRVP</sequence>
<keyword evidence="1" id="KW-0812">Transmembrane</keyword>
<keyword evidence="1" id="KW-1133">Transmembrane helix</keyword>
<dbReference type="AlphaFoldDB" id="A0A0R3LPC8"/>
<gene>
    <name evidence="2" type="ORF">CQ12_38830</name>
</gene>
<feature type="transmembrane region" description="Helical" evidence="1">
    <location>
        <begin position="26"/>
        <end position="49"/>
    </location>
</feature>
<evidence type="ECO:0000313" key="2">
    <source>
        <dbReference type="EMBL" id="KRR09692.1"/>
    </source>
</evidence>